<comment type="caution">
    <text evidence="1">The sequence shown here is derived from an EMBL/GenBank/DDBJ whole genome shotgun (WGS) entry which is preliminary data.</text>
</comment>
<organism evidence="1 2">
    <name type="scientific">Portunus trituberculatus</name>
    <name type="common">Swimming crab</name>
    <name type="synonym">Neptunus trituberculatus</name>
    <dbReference type="NCBI Taxonomy" id="210409"/>
    <lineage>
        <taxon>Eukaryota</taxon>
        <taxon>Metazoa</taxon>
        <taxon>Ecdysozoa</taxon>
        <taxon>Arthropoda</taxon>
        <taxon>Crustacea</taxon>
        <taxon>Multicrustacea</taxon>
        <taxon>Malacostraca</taxon>
        <taxon>Eumalacostraca</taxon>
        <taxon>Eucarida</taxon>
        <taxon>Decapoda</taxon>
        <taxon>Pleocyemata</taxon>
        <taxon>Brachyura</taxon>
        <taxon>Eubrachyura</taxon>
        <taxon>Portunoidea</taxon>
        <taxon>Portunidae</taxon>
        <taxon>Portuninae</taxon>
        <taxon>Portunus</taxon>
    </lineage>
</organism>
<proteinExistence type="predicted"/>
<keyword evidence="2" id="KW-1185">Reference proteome</keyword>
<sequence>MCIPITVPDAPVNSDFPTACVATVSSISDNELGSGPPLSSLVNAVDYLELKHLLLDLLEEHRDFKYLPGLANVVADALSRNVLELGVKQRKHEIWGKLIYALESSDLSTLPSLHDNWEDWIPHVAAYINGSVCESTRKTSHYILYGVDKKLPYDLLAGPSKPVYNTDDYSSQHL</sequence>
<dbReference type="AlphaFoldDB" id="A0A5B7CYB0"/>
<evidence type="ECO:0000313" key="2">
    <source>
        <dbReference type="Proteomes" id="UP000324222"/>
    </source>
</evidence>
<gene>
    <name evidence="1" type="ORF">E2C01_006078</name>
</gene>
<dbReference type="Proteomes" id="UP000324222">
    <property type="component" value="Unassembled WGS sequence"/>
</dbReference>
<dbReference type="OrthoDB" id="7554598at2759"/>
<dbReference type="EMBL" id="VSRR010000274">
    <property type="protein sequence ID" value="MPC13346.1"/>
    <property type="molecule type" value="Genomic_DNA"/>
</dbReference>
<protein>
    <submittedName>
        <fullName evidence="1">Uncharacterized protein</fullName>
    </submittedName>
</protein>
<name>A0A5B7CYB0_PORTR</name>
<evidence type="ECO:0000313" key="1">
    <source>
        <dbReference type="EMBL" id="MPC13346.1"/>
    </source>
</evidence>
<accession>A0A5B7CYB0</accession>
<reference evidence="1 2" key="1">
    <citation type="submission" date="2019-05" db="EMBL/GenBank/DDBJ databases">
        <title>Another draft genome of Portunus trituberculatus and its Hox gene families provides insights of decapod evolution.</title>
        <authorList>
            <person name="Jeong J.-H."/>
            <person name="Song I."/>
            <person name="Kim S."/>
            <person name="Choi T."/>
            <person name="Kim D."/>
            <person name="Ryu S."/>
            <person name="Kim W."/>
        </authorList>
    </citation>
    <scope>NUCLEOTIDE SEQUENCE [LARGE SCALE GENOMIC DNA]</scope>
    <source>
        <tissue evidence="1">Muscle</tissue>
    </source>
</reference>